<name>A0A8R1XL54_ONCVO</name>
<evidence type="ECO:0000313" key="2">
    <source>
        <dbReference type="Proteomes" id="UP000024404"/>
    </source>
</evidence>
<keyword evidence="2" id="KW-1185">Reference proteome</keyword>
<dbReference type="AlphaFoldDB" id="A0A8R1XL54"/>
<proteinExistence type="predicted"/>
<sequence>MIEIRQIDCIQQTTIFHHSLLYTTTTQQSYLSQHTTMATRKLKMRKGWMDGWMDAANDVYVCPRIQMEKVKEEKMQR</sequence>
<reference evidence="1" key="2">
    <citation type="submission" date="2022-06" db="UniProtKB">
        <authorList>
            <consortium name="EnsemblMetazoa"/>
        </authorList>
    </citation>
    <scope>IDENTIFICATION</scope>
</reference>
<accession>A0A8R1XL54</accession>
<organism evidence="1 2">
    <name type="scientific">Onchocerca volvulus</name>
    <dbReference type="NCBI Taxonomy" id="6282"/>
    <lineage>
        <taxon>Eukaryota</taxon>
        <taxon>Metazoa</taxon>
        <taxon>Ecdysozoa</taxon>
        <taxon>Nematoda</taxon>
        <taxon>Chromadorea</taxon>
        <taxon>Rhabditida</taxon>
        <taxon>Spirurina</taxon>
        <taxon>Spiruromorpha</taxon>
        <taxon>Filarioidea</taxon>
        <taxon>Onchocercidae</taxon>
        <taxon>Onchocerca</taxon>
    </lineage>
</organism>
<dbReference type="Proteomes" id="UP000024404">
    <property type="component" value="Unassembled WGS sequence"/>
</dbReference>
<evidence type="ECO:0000313" key="1">
    <source>
        <dbReference type="EnsemblMetazoa" id="OVOC1076.1"/>
    </source>
</evidence>
<protein>
    <submittedName>
        <fullName evidence="1">Uncharacterized protein</fullName>
    </submittedName>
</protein>
<dbReference type="EMBL" id="CMVM020000024">
    <property type="status" value="NOT_ANNOTATED_CDS"/>
    <property type="molecule type" value="Genomic_DNA"/>
</dbReference>
<dbReference type="EnsemblMetazoa" id="OVOC1076.1">
    <property type="protein sequence ID" value="OVOC1076.1"/>
    <property type="gene ID" value="WBGene00237885"/>
</dbReference>
<reference evidence="2" key="1">
    <citation type="submission" date="2013-10" db="EMBL/GenBank/DDBJ databases">
        <title>Genome sequencing of Onchocerca volvulus.</title>
        <authorList>
            <person name="Cotton J."/>
            <person name="Tsai J."/>
            <person name="Stanley E."/>
            <person name="Tracey A."/>
            <person name="Holroyd N."/>
            <person name="Lustigman S."/>
            <person name="Berriman M."/>
        </authorList>
    </citation>
    <scope>NUCLEOTIDE SEQUENCE</scope>
</reference>